<reference evidence="2" key="1">
    <citation type="submission" date="2020-05" db="EMBL/GenBank/DDBJ databases">
        <title>WGS assembly of Panicum virgatum.</title>
        <authorList>
            <person name="Lovell J.T."/>
            <person name="Jenkins J."/>
            <person name="Shu S."/>
            <person name="Juenger T.E."/>
            <person name="Schmutz J."/>
        </authorList>
    </citation>
    <scope>NUCLEOTIDE SEQUENCE</scope>
    <source>
        <strain evidence="2">AP13</strain>
    </source>
</reference>
<name>A0A8T0TGP0_PANVG</name>
<sequence length="183" mass="20382">MLDGEASEDKLDKELKNLVNPKWDFQIKELSSQEFGVSFPDQNSLDTFSKFTRVELALYGLKVKISKSSIDPSASAILLPTWIKIFGVPSFARKEDIIKEITGLVAETIKVDSFSLLRDEPVRVRVNCRDPAKLKGIVEIFFNGVGYNIKFLAENAQGSSSIGRGGPPGHGKYDDKQDRKDND</sequence>
<dbReference type="AlphaFoldDB" id="A0A8T0TGP0"/>
<feature type="region of interest" description="Disordered" evidence="1">
    <location>
        <begin position="158"/>
        <end position="183"/>
    </location>
</feature>
<gene>
    <name evidence="2" type="ORF">PVAP13_4NG310700</name>
</gene>
<proteinExistence type="predicted"/>
<evidence type="ECO:0008006" key="4">
    <source>
        <dbReference type="Google" id="ProtNLM"/>
    </source>
</evidence>
<evidence type="ECO:0000313" key="3">
    <source>
        <dbReference type="Proteomes" id="UP000823388"/>
    </source>
</evidence>
<dbReference type="PANTHER" id="PTHR33170">
    <property type="entry name" value="DUF4283 DOMAIN-CONTAINING PROTEIN-RELATED"/>
    <property type="match status" value="1"/>
</dbReference>
<dbReference type="PANTHER" id="PTHR33170:SF2">
    <property type="entry name" value="OS12G0531500 PROTEIN"/>
    <property type="match status" value="1"/>
</dbReference>
<accession>A0A8T0TGP0</accession>
<dbReference type="Proteomes" id="UP000823388">
    <property type="component" value="Chromosome 4N"/>
</dbReference>
<organism evidence="2 3">
    <name type="scientific">Panicum virgatum</name>
    <name type="common">Blackwell switchgrass</name>
    <dbReference type="NCBI Taxonomy" id="38727"/>
    <lineage>
        <taxon>Eukaryota</taxon>
        <taxon>Viridiplantae</taxon>
        <taxon>Streptophyta</taxon>
        <taxon>Embryophyta</taxon>
        <taxon>Tracheophyta</taxon>
        <taxon>Spermatophyta</taxon>
        <taxon>Magnoliopsida</taxon>
        <taxon>Liliopsida</taxon>
        <taxon>Poales</taxon>
        <taxon>Poaceae</taxon>
        <taxon>PACMAD clade</taxon>
        <taxon>Panicoideae</taxon>
        <taxon>Panicodae</taxon>
        <taxon>Paniceae</taxon>
        <taxon>Panicinae</taxon>
        <taxon>Panicum</taxon>
        <taxon>Panicum sect. Hiantes</taxon>
    </lineage>
</organism>
<dbReference type="EMBL" id="CM029044">
    <property type="protein sequence ID" value="KAG2608285.1"/>
    <property type="molecule type" value="Genomic_DNA"/>
</dbReference>
<feature type="compositionally biased region" description="Basic and acidic residues" evidence="1">
    <location>
        <begin position="171"/>
        <end position="183"/>
    </location>
</feature>
<comment type="caution">
    <text evidence="2">The sequence shown here is derived from an EMBL/GenBank/DDBJ whole genome shotgun (WGS) entry which is preliminary data.</text>
</comment>
<keyword evidence="3" id="KW-1185">Reference proteome</keyword>
<evidence type="ECO:0000313" key="2">
    <source>
        <dbReference type="EMBL" id="KAG2608285.1"/>
    </source>
</evidence>
<protein>
    <recommendedName>
        <fullName evidence="4">DUF4283 domain-containing protein</fullName>
    </recommendedName>
</protein>
<evidence type="ECO:0000256" key="1">
    <source>
        <dbReference type="SAM" id="MobiDB-lite"/>
    </source>
</evidence>